<dbReference type="EMBL" id="JAVRBK010000002">
    <property type="protein sequence ID" value="KAK5647176.1"/>
    <property type="molecule type" value="Genomic_DNA"/>
</dbReference>
<dbReference type="FunFam" id="3.30.70.1230:FF:000017">
    <property type="entry name" value="Adenylate cyclase type 10"/>
    <property type="match status" value="1"/>
</dbReference>
<dbReference type="Proteomes" id="UP001329430">
    <property type="component" value="Chromosome 2"/>
</dbReference>
<dbReference type="PANTHER" id="PTHR16305:SF28">
    <property type="entry name" value="GUANYLATE CYCLASE DOMAIN-CONTAINING PROTEIN"/>
    <property type="match status" value="1"/>
</dbReference>
<keyword evidence="3" id="KW-0456">Lyase</keyword>
<dbReference type="Pfam" id="PF05378">
    <property type="entry name" value="Hydant_A_N"/>
    <property type="match status" value="1"/>
</dbReference>
<feature type="domain" description="Guanylate cyclase" evidence="4">
    <location>
        <begin position="106"/>
        <end position="242"/>
    </location>
</feature>
<dbReference type="Pfam" id="PF00211">
    <property type="entry name" value="Guanylate_cyc"/>
    <property type="match status" value="2"/>
</dbReference>
<reference evidence="5 6" key="1">
    <citation type="journal article" date="2024" name="Insects">
        <title>An Improved Chromosome-Level Genome Assembly of the Firefly Pyrocoelia pectoralis.</title>
        <authorList>
            <person name="Fu X."/>
            <person name="Meyer-Rochow V.B."/>
            <person name="Ballantyne L."/>
            <person name="Zhu X."/>
        </authorList>
    </citation>
    <scope>NUCLEOTIDE SEQUENCE [LARGE SCALE GENOMIC DNA]</scope>
    <source>
        <strain evidence="5">XCY_ONT2</strain>
    </source>
</reference>
<evidence type="ECO:0000313" key="5">
    <source>
        <dbReference type="EMBL" id="KAK5647176.1"/>
    </source>
</evidence>
<dbReference type="GO" id="GO:0004016">
    <property type="term" value="F:adenylate cyclase activity"/>
    <property type="evidence" value="ECO:0007669"/>
    <property type="project" value="TreeGrafter"/>
</dbReference>
<proteinExistence type="predicted"/>
<dbReference type="SUPFAM" id="SSF52540">
    <property type="entry name" value="P-loop containing nucleoside triphosphate hydrolases"/>
    <property type="match status" value="1"/>
</dbReference>
<accession>A0AAN7VL74</accession>
<keyword evidence="2" id="KW-0067">ATP-binding</keyword>
<feature type="domain" description="Guanylate cyclase" evidence="4">
    <location>
        <begin position="466"/>
        <end position="503"/>
    </location>
</feature>
<dbReference type="InterPro" id="IPR008040">
    <property type="entry name" value="Hydant_A_N"/>
</dbReference>
<dbReference type="CDD" id="cd07302">
    <property type="entry name" value="CHD"/>
    <property type="match status" value="2"/>
</dbReference>
<evidence type="ECO:0000256" key="2">
    <source>
        <dbReference type="ARBA" id="ARBA00022840"/>
    </source>
</evidence>
<name>A0AAN7VL74_9COLE</name>
<keyword evidence="6" id="KW-1185">Reference proteome</keyword>
<dbReference type="PROSITE" id="PS50125">
    <property type="entry name" value="GUANYLATE_CYCLASE_2"/>
    <property type="match status" value="2"/>
</dbReference>
<dbReference type="InterPro" id="IPR027417">
    <property type="entry name" value="P-loop_NTPase"/>
</dbReference>
<dbReference type="InterPro" id="IPR029787">
    <property type="entry name" value="Nucleotide_cyclase"/>
</dbReference>
<dbReference type="GO" id="GO:0009190">
    <property type="term" value="P:cyclic nucleotide biosynthetic process"/>
    <property type="evidence" value="ECO:0007669"/>
    <property type="project" value="InterPro"/>
</dbReference>
<evidence type="ECO:0000259" key="4">
    <source>
        <dbReference type="PROSITE" id="PS50125"/>
    </source>
</evidence>
<dbReference type="InterPro" id="IPR001054">
    <property type="entry name" value="A/G_cyclase"/>
</dbReference>
<sequence>MENNKNNMLGDNSKFQFAIDRGGTFTDVFARCPGGKIRVLKLLSEDPQHYSDAPIEGNILRESEALKRYEVNQFKKQIKILATLIPDFLIRIPPSKLDILYNFVGVFLFADISGFTPLCEKYTKIGIHGIDRLTATLNAFVGAIVEMIYFYGGDVMKFSGDALLASWKAEPDDCIYQVMHRVIVCALLIQQTLGQFETEVNVLLKVKLAISCGNVNFRVIGNTDIKYYVVLGDAVNDVKTAEHVSVSGDVVIAPTAWGHLSEDSYEVTYGEGGHVKVWRCLYKPNEILKKEEYERMEEVAKELCEKHIIHRQRLHEQRLPDSEIVENFVRSLPRRESIGIAVQKWLASDLKKFVIKPVQDQIEGRQPLEYLTELREITIQFVNVIIDVHSPASRATLIVDTAYQIICQIVTKLLGVVNKVTLFDKDCVFLILFGLRGVKHELESQNALTSGFQILAQVSEIETIKSVSVGISNGLVYCGVVGHPLRKEYTVIGAPVNKAARLMCAFENKVTCDYRTFKNSKLSSYCFQMQSTVKLKGIEDAGHIFEYNENFDKPTCFQQAVLPIIGREDELELIHDVIERREGVEEYSGVCFYGKQKTGKTKILETAALQYKQEKHIVATIMLTAASLRPYFCVSLLYKQIFSRQSSLYASQGKIIALPPDLWDLKEIMQTSYTDSSSARTKVTSLFQAVCSDENGETTIILIDNVQFIDPQSLKVIATVLSQTELKLLCAGHFDESTWDVQWKLARTQLIKMIDLNPLGNDDIAPLCCQFLKTMGICKKLVILIIKTCEGRPGWIQSCLLRLVNNGRVEVKFITTSAEEVDLYILPNPKLLHSKYSTKSDSKAISGLIPVADMDSNFSENSDELTLAAISLDLFDSFPPYEQLVIKVGAVLGEIFSRSLLFVMLKYPSEQVLANAIRNLFEEEVLDCGSRYVSVGTLLSKKLCCYCYADEGDWNIIKQSCDLPKFAFCKLLHFKNKNLRLVAYDLLPANQRKELHLHITDVVENQNNSCPNCLRDDSTAIIRLLTFKQFMQYTNRDKEIRSLTEMADEDRPHNIKDIIRTNIRHNVKFDSSLSIGSKNRTKPLFNRKLWDPSTCFCLEILTRVYADLIHHSEQAEHLGKRIFYLMQYSVILFNLHEFNDSIPVLTEASELCMTDTTNINTAFSETIRKLYVSKIHMLLGEAHLRLGHIQTAKIHVSISLRQHNVPLMALKYKIPLMFLNRPRILYKTSYPFIAKRGNTTMQYDLGMCLTLLSTIFASEGKWELAKKAAERSISILRNSNANTQILCDAYTNAIELYNMFGDTHACERLERCIGINILKNYTDNVILELYAICKLISVLFKIRLMHGHISIAVRIGYRALDLILEIHAIYLQADLIPSMASALLMSKRIENAVCISKLLFNISKTADDTILIGYYAFCVELNLETSFILEPIEKCAKYAEQYFERQKNKDSLTDNENKILILLYVHFLRTGMWQEALKWKMLIKMEGNEFASFIMVSATYKYVEGMIMTLVWNIMVKKGLIGLEQKRLEIQLKNIQKLANKWTLFMPRYLHYMAYYKKIMNQNNSMRKYLKQSMRLARKQGNVLEECWIRQNENVWNGGVDLGNDVRDVHWTKAQSYTNDQWSTILYSLPYEITM</sequence>
<dbReference type="SUPFAM" id="SSF55073">
    <property type="entry name" value="Nucleotide cyclase"/>
    <property type="match status" value="2"/>
</dbReference>
<evidence type="ECO:0000256" key="1">
    <source>
        <dbReference type="ARBA" id="ARBA00022741"/>
    </source>
</evidence>
<keyword evidence="1" id="KW-0547">Nucleotide-binding</keyword>
<dbReference type="Gene3D" id="3.30.70.1230">
    <property type="entry name" value="Nucleotide cyclase"/>
    <property type="match status" value="2"/>
</dbReference>
<dbReference type="PANTHER" id="PTHR16305">
    <property type="entry name" value="TESTICULAR SOLUBLE ADENYLYL CYCLASE"/>
    <property type="match status" value="1"/>
</dbReference>
<gene>
    <name evidence="5" type="ORF">RI129_002068</name>
</gene>
<dbReference type="GO" id="GO:0005524">
    <property type="term" value="F:ATP binding"/>
    <property type="evidence" value="ECO:0007669"/>
    <property type="project" value="UniProtKB-KW"/>
</dbReference>
<dbReference type="GO" id="GO:0035556">
    <property type="term" value="P:intracellular signal transduction"/>
    <property type="evidence" value="ECO:0007669"/>
    <property type="project" value="InterPro"/>
</dbReference>
<protein>
    <recommendedName>
        <fullName evidence="4">Guanylate cyclase domain-containing protein</fullName>
    </recommendedName>
</protein>
<evidence type="ECO:0000256" key="3">
    <source>
        <dbReference type="ARBA" id="ARBA00023239"/>
    </source>
</evidence>
<dbReference type="GO" id="GO:0005737">
    <property type="term" value="C:cytoplasm"/>
    <property type="evidence" value="ECO:0007669"/>
    <property type="project" value="TreeGrafter"/>
</dbReference>
<comment type="caution">
    <text evidence="5">The sequence shown here is derived from an EMBL/GenBank/DDBJ whole genome shotgun (WGS) entry which is preliminary data.</text>
</comment>
<dbReference type="Gene3D" id="3.40.50.300">
    <property type="entry name" value="P-loop containing nucleotide triphosphate hydrolases"/>
    <property type="match status" value="1"/>
</dbReference>
<organism evidence="5 6">
    <name type="scientific">Pyrocoelia pectoralis</name>
    <dbReference type="NCBI Taxonomy" id="417401"/>
    <lineage>
        <taxon>Eukaryota</taxon>
        <taxon>Metazoa</taxon>
        <taxon>Ecdysozoa</taxon>
        <taxon>Arthropoda</taxon>
        <taxon>Hexapoda</taxon>
        <taxon>Insecta</taxon>
        <taxon>Pterygota</taxon>
        <taxon>Neoptera</taxon>
        <taxon>Endopterygota</taxon>
        <taxon>Coleoptera</taxon>
        <taxon>Polyphaga</taxon>
        <taxon>Elateriformia</taxon>
        <taxon>Elateroidea</taxon>
        <taxon>Lampyridae</taxon>
        <taxon>Lampyrinae</taxon>
        <taxon>Pyrocoelia</taxon>
    </lineage>
</organism>
<evidence type="ECO:0000313" key="6">
    <source>
        <dbReference type="Proteomes" id="UP001329430"/>
    </source>
</evidence>